<protein>
    <submittedName>
        <fullName evidence="1">Uncharacterized protein</fullName>
    </submittedName>
</protein>
<feature type="non-terminal residue" evidence="1">
    <location>
        <position position="1"/>
    </location>
</feature>
<dbReference type="EMBL" id="BKCJ010008217">
    <property type="protein sequence ID" value="GEU81138.1"/>
    <property type="molecule type" value="Genomic_DNA"/>
</dbReference>
<accession>A0A6L2N4M4</accession>
<evidence type="ECO:0000313" key="1">
    <source>
        <dbReference type="EMBL" id="GEU81138.1"/>
    </source>
</evidence>
<reference evidence="1" key="1">
    <citation type="journal article" date="2019" name="Sci. Rep.">
        <title>Draft genome of Tanacetum cinerariifolium, the natural source of mosquito coil.</title>
        <authorList>
            <person name="Yamashiro T."/>
            <person name="Shiraishi A."/>
            <person name="Satake H."/>
            <person name="Nakayama K."/>
        </authorList>
    </citation>
    <scope>NUCLEOTIDE SEQUENCE</scope>
</reference>
<name>A0A6L2N4M4_TANCI</name>
<organism evidence="1">
    <name type="scientific">Tanacetum cinerariifolium</name>
    <name type="common">Dalmatian daisy</name>
    <name type="synonym">Chrysanthemum cinerariifolium</name>
    <dbReference type="NCBI Taxonomy" id="118510"/>
    <lineage>
        <taxon>Eukaryota</taxon>
        <taxon>Viridiplantae</taxon>
        <taxon>Streptophyta</taxon>
        <taxon>Embryophyta</taxon>
        <taxon>Tracheophyta</taxon>
        <taxon>Spermatophyta</taxon>
        <taxon>Magnoliopsida</taxon>
        <taxon>eudicotyledons</taxon>
        <taxon>Gunneridae</taxon>
        <taxon>Pentapetalae</taxon>
        <taxon>asterids</taxon>
        <taxon>campanulids</taxon>
        <taxon>Asterales</taxon>
        <taxon>Asteraceae</taxon>
        <taxon>Asteroideae</taxon>
        <taxon>Anthemideae</taxon>
        <taxon>Anthemidinae</taxon>
        <taxon>Tanacetum</taxon>
    </lineage>
</organism>
<gene>
    <name evidence="1" type="ORF">Tci_053116</name>
</gene>
<dbReference type="AlphaFoldDB" id="A0A6L2N4M4"/>
<proteinExistence type="predicted"/>
<sequence>PFKTLCFLNYALMIRQDYDITSSLRRGALQSSGDIINLIGDKDPTDEDGDTEVSVSLGKISSKGKKSWESDIGDCNNTGDGGAEVELLEPGFEFDDQEWVEIGTFSFVTTLVLQVSLDYCSWDFLGPLRIFLEQRIASIKGYRGGSGG</sequence>
<comment type="caution">
    <text evidence="1">The sequence shown here is derived from an EMBL/GenBank/DDBJ whole genome shotgun (WGS) entry which is preliminary data.</text>
</comment>